<evidence type="ECO:0000259" key="3">
    <source>
        <dbReference type="Pfam" id="PF06011"/>
    </source>
</evidence>
<dbReference type="GO" id="GO:0009272">
    <property type="term" value="P:fungal-type cell wall biogenesis"/>
    <property type="evidence" value="ECO:0007669"/>
    <property type="project" value="TreeGrafter"/>
</dbReference>
<feature type="compositionally biased region" description="Basic and acidic residues" evidence="1">
    <location>
        <begin position="761"/>
        <end position="774"/>
    </location>
</feature>
<protein>
    <recommendedName>
        <fullName evidence="3">TRP C-terminal domain-containing protein</fullName>
    </recommendedName>
</protein>
<evidence type="ECO:0000313" key="5">
    <source>
        <dbReference type="Proteomes" id="UP000738325"/>
    </source>
</evidence>
<evidence type="ECO:0000256" key="1">
    <source>
        <dbReference type="SAM" id="MobiDB-lite"/>
    </source>
</evidence>
<dbReference type="PANTHER" id="PTHR31145">
    <property type="entry name" value="INTEGRAL MEMBRANE PROTEIN (AFU_ORTHOLOGUE AFUA_7G01610)"/>
    <property type="match status" value="1"/>
</dbReference>
<feature type="compositionally biased region" description="Basic and acidic residues" evidence="1">
    <location>
        <begin position="539"/>
        <end position="560"/>
    </location>
</feature>
<feature type="compositionally biased region" description="Basic and acidic residues" evidence="1">
    <location>
        <begin position="730"/>
        <end position="744"/>
    </location>
</feature>
<gene>
    <name evidence="4" type="ORF">BGZ99_009774</name>
</gene>
<dbReference type="Pfam" id="PF06011">
    <property type="entry name" value="TRP"/>
    <property type="match status" value="1"/>
</dbReference>
<dbReference type="InterPro" id="IPR010308">
    <property type="entry name" value="TRP_C"/>
</dbReference>
<dbReference type="OrthoDB" id="2115177at2759"/>
<keyword evidence="5" id="KW-1185">Reference proteome</keyword>
<feature type="region of interest" description="Disordered" evidence="1">
    <location>
        <begin position="539"/>
        <end position="561"/>
    </location>
</feature>
<feature type="region of interest" description="Disordered" evidence="1">
    <location>
        <begin position="138"/>
        <end position="157"/>
    </location>
</feature>
<sequence length="792" mass="87463">MSGSLNLEYPELLQQWTQNFAWSMGLVENEGWSRAIDGLRLRTSKDTDADQGQQQWPVSKSVLDGKIIYSGNMGSSASGNATNTTGTMSDNGKVTALSIQSIVDGVFKSHIGQPTMERNQTPALANVPRSMSSSLAFRSEASRLSKRQTVSTVSPSPIAAQPGADLLPSAADSSLMNRVGDISTLKSIDTQPISAVAPQLTPPVSWPQGDYHPSTSPLMQPGLGSFGQRLHIPARNMFMTSLFLFLILLLATSIFALVLRIVIEGYAYFRPGKFTKLRQRFSSYYLGNMLRVILLAYFAVATTAFYQLTLQDTWAITLLAVMTLLLFLALITYITLRLRRAGGKSLFVDQRLKSKYGVLYDQYVLSTYWFFVPVLIYQILKAAIVGLGHGGNNSLYENSLGRHGSASSWVQTSLLLLVEIGFATLLIWKRPFADSTPNRLNSALSCVRVLNVVMLAVLIEGATISTVSRTVVGVIVTGTQAVMMIVLAFLVLYQLGQVLWRLWVAVISRKESEQHKKIGGKNSLDGEEVLVVSVQYNDKYDKDRGDDDEPQGRKASEHSRSNMGSITSLVGMIGIGSNPMIRCTPASDDEDDEFGMDDDSIDKDIIPGRYYNQGIAALGDMSSITQGVKGRTLHVSESRRGSIRDLTQSIENLSSPIHDNHDNHDLADLPDSIHPQVLKDQQVQQKALDQIDEGVEMDNILEMKSSQSALVVPFTDSNEHWVQSAYMTRRRSESSAQQREKYGTRDQGGYAATGNSSTTHRQREGADDSHDQEMQLHQQRRRRPVSLGMSRQ</sequence>
<comment type="caution">
    <text evidence="4">The sequence shown here is derived from an EMBL/GenBank/DDBJ whole genome shotgun (WGS) entry which is preliminary data.</text>
</comment>
<dbReference type="EMBL" id="JAAAIP010000854">
    <property type="protein sequence ID" value="KAG0312019.1"/>
    <property type="molecule type" value="Genomic_DNA"/>
</dbReference>
<feature type="transmembrane region" description="Helical" evidence="2">
    <location>
        <begin position="314"/>
        <end position="336"/>
    </location>
</feature>
<feature type="transmembrane region" description="Helical" evidence="2">
    <location>
        <begin position="408"/>
        <end position="428"/>
    </location>
</feature>
<reference evidence="4" key="1">
    <citation type="journal article" date="2020" name="Fungal Divers.">
        <title>Resolving the Mortierellaceae phylogeny through synthesis of multi-gene phylogenetics and phylogenomics.</title>
        <authorList>
            <person name="Vandepol N."/>
            <person name="Liber J."/>
            <person name="Desiro A."/>
            <person name="Na H."/>
            <person name="Kennedy M."/>
            <person name="Barry K."/>
            <person name="Grigoriev I.V."/>
            <person name="Miller A.N."/>
            <person name="O'Donnell K."/>
            <person name="Stajich J.E."/>
            <person name="Bonito G."/>
        </authorList>
    </citation>
    <scope>NUCLEOTIDE SEQUENCE</scope>
    <source>
        <strain evidence="4">REB-010B</strain>
    </source>
</reference>
<feature type="non-terminal residue" evidence="4">
    <location>
        <position position="792"/>
    </location>
</feature>
<dbReference type="AlphaFoldDB" id="A0A9P6UMT0"/>
<feature type="transmembrane region" description="Helical" evidence="2">
    <location>
        <begin position="471"/>
        <end position="493"/>
    </location>
</feature>
<feature type="region of interest" description="Disordered" evidence="1">
    <location>
        <begin position="726"/>
        <end position="792"/>
    </location>
</feature>
<dbReference type="PANTHER" id="PTHR31145:SF2">
    <property type="entry name" value="FLAVIN CARRIER PROTEIN 2"/>
    <property type="match status" value="1"/>
</dbReference>
<organism evidence="4 5">
    <name type="scientific">Dissophora globulifera</name>
    <dbReference type="NCBI Taxonomy" id="979702"/>
    <lineage>
        <taxon>Eukaryota</taxon>
        <taxon>Fungi</taxon>
        <taxon>Fungi incertae sedis</taxon>
        <taxon>Mucoromycota</taxon>
        <taxon>Mortierellomycotina</taxon>
        <taxon>Mortierellomycetes</taxon>
        <taxon>Mortierellales</taxon>
        <taxon>Mortierellaceae</taxon>
        <taxon>Dissophora</taxon>
    </lineage>
</organism>
<feature type="transmembrane region" description="Helical" evidence="2">
    <location>
        <begin position="284"/>
        <end position="308"/>
    </location>
</feature>
<dbReference type="GO" id="GO:0055085">
    <property type="term" value="P:transmembrane transport"/>
    <property type="evidence" value="ECO:0007669"/>
    <property type="project" value="TreeGrafter"/>
</dbReference>
<evidence type="ECO:0000313" key="4">
    <source>
        <dbReference type="EMBL" id="KAG0312019.1"/>
    </source>
</evidence>
<keyword evidence="2" id="KW-0812">Transmembrane</keyword>
<feature type="domain" description="TRP C-terminal" evidence="3">
    <location>
        <begin position="1"/>
        <end position="501"/>
    </location>
</feature>
<dbReference type="InterPro" id="IPR040241">
    <property type="entry name" value="TRP_Flc/Pkd2-like"/>
</dbReference>
<feature type="transmembrane region" description="Helical" evidence="2">
    <location>
        <begin position="363"/>
        <end position="388"/>
    </location>
</feature>
<evidence type="ECO:0000256" key="2">
    <source>
        <dbReference type="SAM" id="Phobius"/>
    </source>
</evidence>
<accession>A0A9P6UMT0</accession>
<keyword evidence="2" id="KW-1133">Transmembrane helix</keyword>
<feature type="transmembrane region" description="Helical" evidence="2">
    <location>
        <begin position="238"/>
        <end position="263"/>
    </location>
</feature>
<proteinExistence type="predicted"/>
<name>A0A9P6UMT0_9FUNG</name>
<dbReference type="GO" id="GO:0016020">
    <property type="term" value="C:membrane"/>
    <property type="evidence" value="ECO:0007669"/>
    <property type="project" value="TreeGrafter"/>
</dbReference>
<dbReference type="Proteomes" id="UP000738325">
    <property type="component" value="Unassembled WGS sequence"/>
</dbReference>
<keyword evidence="2" id="KW-0472">Membrane</keyword>